<dbReference type="RefSeq" id="WP_076343497.1">
    <property type="nucleotide sequence ID" value="NZ_CP019082.1"/>
</dbReference>
<evidence type="ECO:0000313" key="2">
    <source>
        <dbReference type="Proteomes" id="UP000186309"/>
    </source>
</evidence>
<gene>
    <name evidence="1" type="ORF">BSF38_00716</name>
</gene>
<dbReference type="PROSITE" id="PS51318">
    <property type="entry name" value="TAT"/>
    <property type="match status" value="1"/>
</dbReference>
<sequence>MGIREPEFDPDGGMLRRRTVLKGLAALGAGSAPFRRALSAQAAEAGAVTPEMVAQAEWIAGLKLTDDERKEVAQSVRDSLNRFEALRNSEVGFDVAPALQ</sequence>
<dbReference type="OrthoDB" id="9811471at2"/>
<dbReference type="Proteomes" id="UP000186309">
    <property type="component" value="Chromosome"/>
</dbReference>
<dbReference type="InterPro" id="IPR006311">
    <property type="entry name" value="TAT_signal"/>
</dbReference>
<dbReference type="AlphaFoldDB" id="A0A1U7CK43"/>
<evidence type="ECO:0000313" key="1">
    <source>
        <dbReference type="EMBL" id="APW59299.1"/>
    </source>
</evidence>
<dbReference type="STRING" id="1387353.BSF38_00716"/>
<accession>A0A1U7CK43</accession>
<dbReference type="EMBL" id="CP019082">
    <property type="protein sequence ID" value="APW59299.1"/>
    <property type="molecule type" value="Genomic_DNA"/>
</dbReference>
<proteinExistence type="predicted"/>
<organism evidence="1 2">
    <name type="scientific">Paludisphaera borealis</name>
    <dbReference type="NCBI Taxonomy" id="1387353"/>
    <lineage>
        <taxon>Bacteria</taxon>
        <taxon>Pseudomonadati</taxon>
        <taxon>Planctomycetota</taxon>
        <taxon>Planctomycetia</taxon>
        <taxon>Isosphaerales</taxon>
        <taxon>Isosphaeraceae</taxon>
        <taxon>Paludisphaera</taxon>
    </lineage>
</organism>
<reference evidence="2" key="1">
    <citation type="submission" date="2016-12" db="EMBL/GenBank/DDBJ databases">
        <title>Comparative genomics of four Isosphaeraceae planctomycetes: a common pool of plasmids and glycoside hydrolase genes.</title>
        <authorList>
            <person name="Ivanova A."/>
        </authorList>
    </citation>
    <scope>NUCLEOTIDE SEQUENCE [LARGE SCALE GENOMIC DNA]</scope>
    <source>
        <strain evidence="2">PX4</strain>
    </source>
</reference>
<dbReference type="KEGG" id="pbor:BSF38_00716"/>
<keyword evidence="2" id="KW-1185">Reference proteome</keyword>
<protein>
    <submittedName>
        <fullName evidence="1">Uncharacterized protein</fullName>
    </submittedName>
</protein>
<name>A0A1U7CK43_9BACT</name>